<reference evidence="2 3" key="1">
    <citation type="submission" date="2020-08" db="EMBL/GenBank/DDBJ databases">
        <title>Genomic Encyclopedia of Type Strains, Phase IV (KMG-IV): sequencing the most valuable type-strain genomes for metagenomic binning, comparative biology and taxonomic classification.</title>
        <authorList>
            <person name="Goeker M."/>
        </authorList>
    </citation>
    <scope>NUCLEOTIDE SEQUENCE [LARGE SCALE GENOMIC DNA]</scope>
    <source>
        <strain evidence="2 3">DSM 29781</strain>
    </source>
</reference>
<comment type="caution">
    <text evidence="2">The sequence shown here is derived from an EMBL/GenBank/DDBJ whole genome shotgun (WGS) entry which is preliminary data.</text>
</comment>
<gene>
    <name evidence="2" type="ORF">HNQ70_001738</name>
</gene>
<sequence>MTPIETLQQAGDAGSPAAASAASAAGGVQALPAGESGQPLELGLLQSIEPALARVRQALGSRALSEYAFANLYLFRDAHAYRHLPGPWPCVAGRTYDGARHLLPLFDPREASADTLAGLLRGHDCFFPIPEEALGAFDPARFEWSTVADDSDYLYPAANFRDYRGEKLRKKRNLMKQLLAAHRVETFPLDASRILDAMKLLSGWMDDKGKVTGDADELPCIDALHLVAHFGLDAEIHYADGRPAGFVIAQPMAAGVAVMRFAKGVEAYKGIYQYMFHIFCARREGLIDWLNFEQDLGLANFRSTKQSYQPLALLPKYRVRLRAAA</sequence>
<proteinExistence type="predicted"/>
<evidence type="ECO:0000313" key="3">
    <source>
        <dbReference type="Proteomes" id="UP000532440"/>
    </source>
</evidence>
<accession>A0A7W8HGY3</accession>
<dbReference type="InterPro" id="IPR024320">
    <property type="entry name" value="LPG_synthase_C"/>
</dbReference>
<dbReference type="EMBL" id="JACHGB010000003">
    <property type="protein sequence ID" value="MBB5271728.1"/>
    <property type="molecule type" value="Genomic_DNA"/>
</dbReference>
<organism evidence="2 3">
    <name type="scientific">Quisquiliibacterium transsilvanicum</name>
    <dbReference type="NCBI Taxonomy" id="1549638"/>
    <lineage>
        <taxon>Bacteria</taxon>
        <taxon>Pseudomonadati</taxon>
        <taxon>Pseudomonadota</taxon>
        <taxon>Betaproteobacteria</taxon>
        <taxon>Burkholderiales</taxon>
        <taxon>Burkholderiaceae</taxon>
        <taxon>Quisquiliibacterium</taxon>
    </lineage>
</organism>
<dbReference type="RefSeq" id="WP_183966369.1">
    <property type="nucleotide sequence ID" value="NZ_BAABEW010000001.1"/>
</dbReference>
<dbReference type="InterPro" id="IPR016181">
    <property type="entry name" value="Acyl_CoA_acyltransferase"/>
</dbReference>
<dbReference type="PANTHER" id="PTHR41373:SF1">
    <property type="entry name" value="PHOSPHATIDYLGLYCEROL LYSYLTRANSFERASE C-TERMINAL DOMAIN-CONTAINING PROTEIN"/>
    <property type="match status" value="1"/>
</dbReference>
<feature type="domain" description="Phosphatidylglycerol lysyltransferase C-terminal" evidence="1">
    <location>
        <begin position="62"/>
        <end position="319"/>
    </location>
</feature>
<dbReference type="PANTHER" id="PTHR41373">
    <property type="entry name" value="DUF2156 DOMAIN-CONTAINING PROTEIN"/>
    <property type="match status" value="1"/>
</dbReference>
<evidence type="ECO:0000313" key="2">
    <source>
        <dbReference type="EMBL" id="MBB5271728.1"/>
    </source>
</evidence>
<dbReference type="SUPFAM" id="SSF55729">
    <property type="entry name" value="Acyl-CoA N-acyltransferases (Nat)"/>
    <property type="match status" value="1"/>
</dbReference>
<dbReference type="InterPro" id="IPR016732">
    <property type="entry name" value="UCP018688"/>
</dbReference>
<evidence type="ECO:0000259" key="1">
    <source>
        <dbReference type="Pfam" id="PF09924"/>
    </source>
</evidence>
<dbReference type="Proteomes" id="UP000532440">
    <property type="component" value="Unassembled WGS sequence"/>
</dbReference>
<dbReference type="AlphaFoldDB" id="A0A7W8HGY3"/>
<keyword evidence="3" id="KW-1185">Reference proteome</keyword>
<protein>
    <recommendedName>
        <fullName evidence="1">Phosphatidylglycerol lysyltransferase C-terminal domain-containing protein</fullName>
    </recommendedName>
</protein>
<name>A0A7W8HGY3_9BURK</name>
<dbReference type="Gene3D" id="3.40.630.30">
    <property type="match status" value="1"/>
</dbReference>
<dbReference type="Pfam" id="PF09924">
    <property type="entry name" value="LPG_synthase_C"/>
    <property type="match status" value="1"/>
</dbReference>